<evidence type="ECO:0000313" key="9">
    <source>
        <dbReference type="Proteomes" id="UP000694843"/>
    </source>
</evidence>
<dbReference type="Gene3D" id="3.40.390.10">
    <property type="entry name" value="Collagenase (Catalytic Domain)"/>
    <property type="match status" value="1"/>
</dbReference>
<accession>A0A8B7PJ88</accession>
<feature type="binding site" evidence="6">
    <location>
        <position position="76"/>
    </location>
    <ligand>
        <name>Zn(2+)</name>
        <dbReference type="ChEBI" id="CHEBI:29105"/>
        <note>catalytic</note>
    </ligand>
</feature>
<feature type="active site" evidence="6">
    <location>
        <position position="77"/>
    </location>
</feature>
<proteinExistence type="predicted"/>
<evidence type="ECO:0000256" key="7">
    <source>
        <dbReference type="RuleBase" id="RU361183"/>
    </source>
</evidence>
<keyword evidence="2 6" id="KW-0479">Metal-binding</keyword>
<feature type="domain" description="Peptidase M12A" evidence="8">
    <location>
        <begin position="1"/>
        <end position="166"/>
    </location>
</feature>
<dbReference type="InterPro" id="IPR034035">
    <property type="entry name" value="Astacin-like_dom"/>
</dbReference>
<name>A0A8B7PJ88_HYAAZ</name>
<feature type="binding site" evidence="6">
    <location>
        <position position="80"/>
    </location>
    <ligand>
        <name>Zn(2+)</name>
        <dbReference type="ChEBI" id="CHEBI:29105"/>
        <note>catalytic</note>
    </ligand>
</feature>
<evidence type="ECO:0000259" key="8">
    <source>
        <dbReference type="PROSITE" id="PS51864"/>
    </source>
</evidence>
<evidence type="ECO:0000256" key="5">
    <source>
        <dbReference type="ARBA" id="ARBA00023049"/>
    </source>
</evidence>
<dbReference type="InterPro" id="IPR024079">
    <property type="entry name" value="MetalloPept_cat_dom_sf"/>
</dbReference>
<keyword evidence="9" id="KW-1185">Reference proteome</keyword>
<dbReference type="SMART" id="SM00235">
    <property type="entry name" value="ZnMc"/>
    <property type="match status" value="1"/>
</dbReference>
<protein>
    <recommendedName>
        <fullName evidence="7">Metalloendopeptidase</fullName>
        <ecNumber evidence="7">3.4.24.-</ecNumber>
    </recommendedName>
</protein>
<evidence type="ECO:0000313" key="10">
    <source>
        <dbReference type="RefSeq" id="XP_018025411.1"/>
    </source>
</evidence>
<evidence type="ECO:0000256" key="6">
    <source>
        <dbReference type="PROSITE-ProRule" id="PRU01211"/>
    </source>
</evidence>
<dbReference type="PANTHER" id="PTHR10127">
    <property type="entry name" value="DISCOIDIN, CUB, EGF, LAMININ , AND ZINC METALLOPROTEASE DOMAIN CONTAINING"/>
    <property type="match status" value="1"/>
</dbReference>
<dbReference type="GeneID" id="108680989"/>
<keyword evidence="4 6" id="KW-0862">Zinc</keyword>
<dbReference type="PANTHER" id="PTHR10127:SF780">
    <property type="entry name" value="METALLOENDOPEPTIDASE"/>
    <property type="match status" value="1"/>
</dbReference>
<organism evidence="9 10">
    <name type="scientific">Hyalella azteca</name>
    <name type="common">Amphipod</name>
    <dbReference type="NCBI Taxonomy" id="294128"/>
    <lineage>
        <taxon>Eukaryota</taxon>
        <taxon>Metazoa</taxon>
        <taxon>Ecdysozoa</taxon>
        <taxon>Arthropoda</taxon>
        <taxon>Crustacea</taxon>
        <taxon>Multicrustacea</taxon>
        <taxon>Malacostraca</taxon>
        <taxon>Eumalacostraca</taxon>
        <taxon>Peracarida</taxon>
        <taxon>Amphipoda</taxon>
        <taxon>Senticaudata</taxon>
        <taxon>Talitrida</taxon>
        <taxon>Talitroidea</taxon>
        <taxon>Hyalellidae</taxon>
        <taxon>Hyalella</taxon>
    </lineage>
</organism>
<dbReference type="Pfam" id="PF01400">
    <property type="entry name" value="Astacin"/>
    <property type="match status" value="1"/>
</dbReference>
<keyword evidence="5 6" id="KW-0482">Metalloprotease</keyword>
<dbReference type="GO" id="GO:0008270">
    <property type="term" value="F:zinc ion binding"/>
    <property type="evidence" value="ECO:0007669"/>
    <property type="project" value="UniProtKB-UniRule"/>
</dbReference>
<dbReference type="RefSeq" id="XP_018025411.1">
    <property type="nucleotide sequence ID" value="XM_018169922.1"/>
</dbReference>
<dbReference type="EC" id="3.4.24.-" evidence="7"/>
<dbReference type="InterPro" id="IPR006026">
    <property type="entry name" value="Peptidase_Metallo"/>
</dbReference>
<feature type="binding site" evidence="6">
    <location>
        <position position="86"/>
    </location>
    <ligand>
        <name>Zn(2+)</name>
        <dbReference type="ChEBI" id="CHEBI:29105"/>
        <note>catalytic</note>
    </ligand>
</feature>
<keyword evidence="3 6" id="KW-0378">Hydrolase</keyword>
<dbReference type="OrthoDB" id="6334998at2759"/>
<dbReference type="GO" id="GO:0004222">
    <property type="term" value="F:metalloendopeptidase activity"/>
    <property type="evidence" value="ECO:0007669"/>
    <property type="project" value="UniProtKB-UniRule"/>
</dbReference>
<dbReference type="AlphaFoldDB" id="A0A8B7PJ88"/>
<reference evidence="10" key="1">
    <citation type="submission" date="2025-08" db="UniProtKB">
        <authorList>
            <consortium name="RefSeq"/>
        </authorList>
    </citation>
    <scope>IDENTIFICATION</scope>
    <source>
        <tissue evidence="10">Whole organism</tissue>
    </source>
</reference>
<feature type="non-terminal residue" evidence="10">
    <location>
        <position position="1"/>
    </location>
</feature>
<dbReference type="OMA" id="IININAM"/>
<dbReference type="KEGG" id="hazt:108680989"/>
<comment type="cofactor">
    <cofactor evidence="6 7">
        <name>Zn(2+)</name>
        <dbReference type="ChEBI" id="CHEBI:29105"/>
    </cofactor>
    <text evidence="6 7">Binds 1 zinc ion per subunit.</text>
</comment>
<dbReference type="SUPFAM" id="SSF55486">
    <property type="entry name" value="Metalloproteases ('zincins'), catalytic domain"/>
    <property type="match status" value="1"/>
</dbReference>
<evidence type="ECO:0000256" key="4">
    <source>
        <dbReference type="ARBA" id="ARBA00022833"/>
    </source>
</evidence>
<dbReference type="PROSITE" id="PS51864">
    <property type="entry name" value="ASTACIN"/>
    <property type="match status" value="1"/>
</dbReference>
<evidence type="ECO:0000256" key="2">
    <source>
        <dbReference type="ARBA" id="ARBA00022723"/>
    </source>
</evidence>
<dbReference type="GO" id="GO:0006508">
    <property type="term" value="P:proteolysis"/>
    <property type="evidence" value="ECO:0007669"/>
    <property type="project" value="UniProtKB-KW"/>
</dbReference>
<dbReference type="PRINTS" id="PR00480">
    <property type="entry name" value="ASTACIN"/>
</dbReference>
<dbReference type="InterPro" id="IPR001506">
    <property type="entry name" value="Peptidase_M12A"/>
</dbReference>
<sequence>DRMQQLIQQAMSEISKKTCISFVKMNLSHDHVVNIMQGKGCYSTVGRQPSSPFEKTKFQDLSLAEPGCDQLTTVLHELIHAIGFGHEHARWDRDNYIYIDYDKVKPSMRANFAKSTRPVFAGWERFPYDYKSIMHYGGSAFSVDGSPTMIPLLLGAQLGNSKGMTE</sequence>
<keyword evidence="1 6" id="KW-0645">Protease</keyword>
<dbReference type="Proteomes" id="UP000694843">
    <property type="component" value="Unplaced"/>
</dbReference>
<comment type="caution">
    <text evidence="6">Lacks conserved residue(s) required for the propagation of feature annotation.</text>
</comment>
<evidence type="ECO:0000256" key="3">
    <source>
        <dbReference type="ARBA" id="ARBA00022801"/>
    </source>
</evidence>
<dbReference type="CDD" id="cd04280">
    <property type="entry name" value="ZnMc_astacin_like"/>
    <property type="match status" value="1"/>
</dbReference>
<feature type="non-terminal residue" evidence="10">
    <location>
        <position position="166"/>
    </location>
</feature>
<evidence type="ECO:0000256" key="1">
    <source>
        <dbReference type="ARBA" id="ARBA00022670"/>
    </source>
</evidence>
<gene>
    <name evidence="10" type="primary">LOC108680989</name>
</gene>